<organism evidence="2 3">
    <name type="scientific">Spirosoma endbachense</name>
    <dbReference type="NCBI Taxonomy" id="2666025"/>
    <lineage>
        <taxon>Bacteria</taxon>
        <taxon>Pseudomonadati</taxon>
        <taxon>Bacteroidota</taxon>
        <taxon>Cytophagia</taxon>
        <taxon>Cytophagales</taxon>
        <taxon>Cytophagaceae</taxon>
        <taxon>Spirosoma</taxon>
    </lineage>
</organism>
<dbReference type="KEGG" id="senf:GJR95_35030"/>
<dbReference type="InterPro" id="IPR002934">
    <property type="entry name" value="Polymerase_NTP_transf_dom"/>
</dbReference>
<dbReference type="InterPro" id="IPR043519">
    <property type="entry name" value="NT_sf"/>
</dbReference>
<dbReference type="RefSeq" id="WP_162390303.1">
    <property type="nucleotide sequence ID" value="NZ_CP045997.1"/>
</dbReference>
<dbReference type="AlphaFoldDB" id="A0A6P1W3A5"/>
<evidence type="ECO:0000259" key="1">
    <source>
        <dbReference type="Pfam" id="PF01909"/>
    </source>
</evidence>
<dbReference type="GO" id="GO:0016779">
    <property type="term" value="F:nucleotidyltransferase activity"/>
    <property type="evidence" value="ECO:0007669"/>
    <property type="project" value="InterPro"/>
</dbReference>
<dbReference type="Proteomes" id="UP000464577">
    <property type="component" value="Chromosome"/>
</dbReference>
<gene>
    <name evidence="2" type="ORF">GJR95_35030</name>
</gene>
<dbReference type="Pfam" id="PF01909">
    <property type="entry name" value="NTP_transf_2"/>
    <property type="match status" value="1"/>
</dbReference>
<reference evidence="2 3" key="1">
    <citation type="submission" date="2019-11" db="EMBL/GenBank/DDBJ databases">
        <title>Spirosoma endbachense sp. nov., isolated from a natural salt meadow.</title>
        <authorList>
            <person name="Rojas J."/>
            <person name="Ambika Manirajan B."/>
            <person name="Ratering S."/>
            <person name="Suarez C."/>
            <person name="Geissler-Plaum R."/>
            <person name="Schnell S."/>
        </authorList>
    </citation>
    <scope>NUCLEOTIDE SEQUENCE [LARGE SCALE GENOMIC DNA]</scope>
    <source>
        <strain evidence="2 3">I-24</strain>
    </source>
</reference>
<evidence type="ECO:0000313" key="2">
    <source>
        <dbReference type="EMBL" id="QHV99911.1"/>
    </source>
</evidence>
<dbReference type="CDD" id="cd05403">
    <property type="entry name" value="NT_KNTase_like"/>
    <property type="match status" value="1"/>
</dbReference>
<keyword evidence="3" id="KW-1185">Reference proteome</keyword>
<dbReference type="EMBL" id="CP045997">
    <property type="protein sequence ID" value="QHV99911.1"/>
    <property type="molecule type" value="Genomic_DNA"/>
</dbReference>
<proteinExistence type="predicted"/>
<dbReference type="Gene3D" id="3.30.460.10">
    <property type="entry name" value="Beta Polymerase, domain 2"/>
    <property type="match status" value="1"/>
</dbReference>
<protein>
    <recommendedName>
        <fullName evidence="1">Polymerase nucleotidyl transferase domain-containing protein</fullName>
    </recommendedName>
</protein>
<dbReference type="SUPFAM" id="SSF81301">
    <property type="entry name" value="Nucleotidyltransferase"/>
    <property type="match status" value="1"/>
</dbReference>
<evidence type="ECO:0000313" key="3">
    <source>
        <dbReference type="Proteomes" id="UP000464577"/>
    </source>
</evidence>
<sequence>MELVGNETVDQSTHKQETLNILVYANIFNYPLTKKEIYERGKIDISQLETCLINLRSEKKIFLIEDFYTLHNDNKIIENRKKRNKRADIFINRARIITRVIAHFPFIRAVFLSGSISKDCMDENSDIDFFIITEPERLWIAHLFCSVFRHTFLLNSSKYFCYNYLIDSEHLLIEEQSLYTAIEIKTLIPLLGYNYYKNMLQENEWTNNYFPKYPLMPKNDISKNFSFIQRSIEFCFNNAFGNWLDKWLLNYSIKKRKKKFESKLFEYSHYYIDLQRHVAKSHITDKYPKIMKKYFEGIEQSSCI</sequence>
<name>A0A6P1W3A5_9BACT</name>
<feature type="domain" description="Polymerase nucleotidyl transferase" evidence="1">
    <location>
        <begin position="95"/>
        <end position="152"/>
    </location>
</feature>
<accession>A0A6P1W3A5</accession>